<evidence type="ECO:0000256" key="11">
    <source>
        <dbReference type="ARBA" id="ARBA00022909"/>
    </source>
</evidence>
<reference evidence="16 17" key="1">
    <citation type="submission" date="2019-12" db="EMBL/GenBank/DDBJ databases">
        <title>Shewanella insulae sp. nov., isolated from a tidal flat.</title>
        <authorList>
            <person name="Yoon J.-H."/>
        </authorList>
    </citation>
    <scope>NUCLEOTIDE SEQUENCE [LARGE SCALE GENOMIC DNA]</scope>
    <source>
        <strain evidence="16 17">JBTF-M18</strain>
    </source>
</reference>
<evidence type="ECO:0000256" key="10">
    <source>
        <dbReference type="ARBA" id="ARBA00022842"/>
    </source>
</evidence>
<dbReference type="CDD" id="cd00739">
    <property type="entry name" value="DHPS"/>
    <property type="match status" value="1"/>
</dbReference>
<keyword evidence="10 14" id="KW-0460">Magnesium</keyword>
<comment type="caution">
    <text evidence="16">The sequence shown here is derived from an EMBL/GenBank/DDBJ whole genome shotgun (WGS) entry which is preliminary data.</text>
</comment>
<dbReference type="NCBIfam" id="TIGR01496">
    <property type="entry name" value="DHPS"/>
    <property type="match status" value="1"/>
</dbReference>
<evidence type="ECO:0000256" key="12">
    <source>
        <dbReference type="ARBA" id="ARBA00030193"/>
    </source>
</evidence>
<dbReference type="GO" id="GO:0046654">
    <property type="term" value="P:tetrahydrofolate biosynthetic process"/>
    <property type="evidence" value="ECO:0007669"/>
    <property type="project" value="UniProtKB-UniPathway"/>
</dbReference>
<dbReference type="UniPathway" id="UPA00077">
    <property type="reaction ID" value="UER00156"/>
</dbReference>
<evidence type="ECO:0000313" key="16">
    <source>
        <dbReference type="EMBL" id="MXR68669.1"/>
    </source>
</evidence>
<dbReference type="PROSITE" id="PS00792">
    <property type="entry name" value="DHPS_1"/>
    <property type="match status" value="1"/>
</dbReference>
<dbReference type="InterPro" id="IPR000489">
    <property type="entry name" value="Pterin-binding_dom"/>
</dbReference>
<evidence type="ECO:0000256" key="1">
    <source>
        <dbReference type="ARBA" id="ARBA00000012"/>
    </source>
</evidence>
<dbReference type="AlphaFoldDB" id="A0A6L7HWD8"/>
<evidence type="ECO:0000256" key="13">
    <source>
        <dbReference type="ARBA" id="ARBA00053449"/>
    </source>
</evidence>
<evidence type="ECO:0000259" key="15">
    <source>
        <dbReference type="PROSITE" id="PS50972"/>
    </source>
</evidence>
<keyword evidence="17" id="KW-1185">Reference proteome</keyword>
<comment type="catalytic activity">
    <reaction evidence="1">
        <text>(7,8-dihydropterin-6-yl)methyl diphosphate + 4-aminobenzoate = 7,8-dihydropteroate + diphosphate</text>
        <dbReference type="Rhea" id="RHEA:19949"/>
        <dbReference type="ChEBI" id="CHEBI:17836"/>
        <dbReference type="ChEBI" id="CHEBI:17839"/>
        <dbReference type="ChEBI" id="CHEBI:33019"/>
        <dbReference type="ChEBI" id="CHEBI:72950"/>
        <dbReference type="EC" id="2.5.1.15"/>
    </reaction>
</comment>
<evidence type="ECO:0000256" key="14">
    <source>
        <dbReference type="RuleBase" id="RU361205"/>
    </source>
</evidence>
<evidence type="ECO:0000256" key="6">
    <source>
        <dbReference type="ARBA" id="ARBA00012458"/>
    </source>
</evidence>
<keyword evidence="11 14" id="KW-0289">Folate biosynthesis</keyword>
<dbReference type="InterPro" id="IPR006390">
    <property type="entry name" value="DHP_synth_dom"/>
</dbReference>
<dbReference type="GO" id="GO:0005829">
    <property type="term" value="C:cytosol"/>
    <property type="evidence" value="ECO:0007669"/>
    <property type="project" value="TreeGrafter"/>
</dbReference>
<evidence type="ECO:0000256" key="4">
    <source>
        <dbReference type="ARBA" id="ARBA00009503"/>
    </source>
</evidence>
<comment type="similarity">
    <text evidence="4 14">Belongs to the DHPS family.</text>
</comment>
<evidence type="ECO:0000313" key="17">
    <source>
        <dbReference type="Proteomes" id="UP000474778"/>
    </source>
</evidence>
<accession>A0A6L7HWD8</accession>
<evidence type="ECO:0000256" key="3">
    <source>
        <dbReference type="ARBA" id="ARBA00004763"/>
    </source>
</evidence>
<evidence type="ECO:0000256" key="5">
    <source>
        <dbReference type="ARBA" id="ARBA00011738"/>
    </source>
</evidence>
<dbReference type="EMBL" id="WRPA01000006">
    <property type="protein sequence ID" value="MXR68669.1"/>
    <property type="molecule type" value="Genomic_DNA"/>
</dbReference>
<dbReference type="SUPFAM" id="SSF51717">
    <property type="entry name" value="Dihydropteroate synthetase-like"/>
    <property type="match status" value="1"/>
</dbReference>
<comment type="function">
    <text evidence="13 14">Catalyzes the condensation of para-aminobenzoate (pABA) with 6-hydroxymethyl-7,8-dihydropterin diphosphate (DHPt-PP) to form 7,8-dihydropteroate (H2Pte), the immediate precursor of folate derivatives.</text>
</comment>
<evidence type="ECO:0000256" key="8">
    <source>
        <dbReference type="ARBA" id="ARBA00022679"/>
    </source>
</evidence>
<keyword evidence="8 14" id="KW-0808">Transferase</keyword>
<proteinExistence type="inferred from homology"/>
<dbReference type="PANTHER" id="PTHR20941">
    <property type="entry name" value="FOLATE SYNTHESIS PROTEINS"/>
    <property type="match status" value="1"/>
</dbReference>
<evidence type="ECO:0000256" key="2">
    <source>
        <dbReference type="ARBA" id="ARBA00001946"/>
    </source>
</evidence>
<dbReference type="Pfam" id="PF00809">
    <property type="entry name" value="Pterin_bind"/>
    <property type="match status" value="1"/>
</dbReference>
<dbReference type="Proteomes" id="UP000474778">
    <property type="component" value="Unassembled WGS sequence"/>
</dbReference>
<dbReference type="PROSITE" id="PS00793">
    <property type="entry name" value="DHPS_2"/>
    <property type="match status" value="1"/>
</dbReference>
<protein>
    <recommendedName>
        <fullName evidence="7 14">Dihydropteroate synthase</fullName>
        <shortName evidence="14">DHPS</shortName>
        <ecNumber evidence="6 14">2.5.1.15</ecNumber>
    </recommendedName>
    <alternativeName>
        <fullName evidence="12 14">Dihydropteroate pyrophosphorylase</fullName>
    </alternativeName>
</protein>
<comment type="cofactor">
    <cofactor evidence="2 14">
        <name>Mg(2+)</name>
        <dbReference type="ChEBI" id="CHEBI:18420"/>
    </cofactor>
</comment>
<dbReference type="GO" id="GO:0046656">
    <property type="term" value="P:folic acid biosynthetic process"/>
    <property type="evidence" value="ECO:0007669"/>
    <property type="project" value="UniProtKB-KW"/>
</dbReference>
<dbReference type="PROSITE" id="PS50972">
    <property type="entry name" value="PTERIN_BINDING"/>
    <property type="match status" value="1"/>
</dbReference>
<dbReference type="InterPro" id="IPR045031">
    <property type="entry name" value="DHP_synth-like"/>
</dbReference>
<gene>
    <name evidence="16" type="primary">folP</name>
    <name evidence="16" type="ORF">GNT65_08285</name>
</gene>
<dbReference type="PANTHER" id="PTHR20941:SF1">
    <property type="entry name" value="FOLIC ACID SYNTHESIS PROTEIN FOL1"/>
    <property type="match status" value="1"/>
</dbReference>
<dbReference type="InterPro" id="IPR011005">
    <property type="entry name" value="Dihydropteroate_synth-like_sf"/>
</dbReference>
<comment type="pathway">
    <text evidence="3 14">Cofactor biosynthesis; tetrahydrofolate biosynthesis; 7,8-dihydrofolate from 2-amino-4-hydroxy-6-hydroxymethyl-7,8-dihydropteridine diphosphate and 4-aminobenzoate: step 1/2.</text>
</comment>
<dbReference type="GO" id="GO:0004156">
    <property type="term" value="F:dihydropteroate synthase activity"/>
    <property type="evidence" value="ECO:0007669"/>
    <property type="project" value="UniProtKB-EC"/>
</dbReference>
<name>A0A6L7HWD8_9GAMM</name>
<dbReference type="FunFam" id="3.20.20.20:FF:000004">
    <property type="entry name" value="Dihydropteroate synthase"/>
    <property type="match status" value="1"/>
</dbReference>
<organism evidence="16 17">
    <name type="scientific">Shewanella insulae</name>
    <dbReference type="NCBI Taxonomy" id="2681496"/>
    <lineage>
        <taxon>Bacteria</taxon>
        <taxon>Pseudomonadati</taxon>
        <taxon>Pseudomonadota</taxon>
        <taxon>Gammaproteobacteria</taxon>
        <taxon>Alteromonadales</taxon>
        <taxon>Shewanellaceae</taxon>
        <taxon>Shewanella</taxon>
    </lineage>
</organism>
<sequence>MQQGFQLVSGDKRLDLSQPRVMGILNVTPDSFSDGGRFANIEPACRHADALVTEGASIIDIGGESTRPGAAEVSVQHELDRVIPLVEYVSAHHDVWISVDTSKPEVMSEAVAAGAHLINDVRALQEPGALTVAAKLNVPVCLMHMQGQPRTMQDAPLYHDIIADISGFFEERIQACLAAGIDRDNLLLDPGYGFGKTLSHNYELLNRQAELKSFGLPLLIGLSRKSMIGNLLNAPTDERLAGSLSAALLSIQQGAHIIRVHDVKPTMDMIKVMQASTNYQAL</sequence>
<keyword evidence="9 14" id="KW-0479">Metal-binding</keyword>
<dbReference type="GO" id="GO:0046872">
    <property type="term" value="F:metal ion binding"/>
    <property type="evidence" value="ECO:0007669"/>
    <property type="project" value="UniProtKB-KW"/>
</dbReference>
<dbReference type="Gene3D" id="3.20.20.20">
    <property type="entry name" value="Dihydropteroate synthase-like"/>
    <property type="match status" value="1"/>
</dbReference>
<evidence type="ECO:0000256" key="9">
    <source>
        <dbReference type="ARBA" id="ARBA00022723"/>
    </source>
</evidence>
<feature type="domain" description="Pterin-binding" evidence="15">
    <location>
        <begin position="19"/>
        <end position="271"/>
    </location>
</feature>
<dbReference type="EC" id="2.5.1.15" evidence="6 14"/>
<evidence type="ECO:0000256" key="7">
    <source>
        <dbReference type="ARBA" id="ARBA00016919"/>
    </source>
</evidence>
<comment type="subunit">
    <text evidence="5">Homodimer.</text>
</comment>